<dbReference type="Pfam" id="PF00579">
    <property type="entry name" value="tRNA-synt_1b"/>
    <property type="match status" value="1"/>
</dbReference>
<keyword evidence="2" id="KW-0547">Nucleotide-binding</keyword>
<gene>
    <name evidence="6" type="ORF">B1B_11242</name>
</gene>
<feature type="non-terminal residue" evidence="6">
    <location>
        <position position="173"/>
    </location>
</feature>
<evidence type="ECO:0000256" key="1">
    <source>
        <dbReference type="ARBA" id="ARBA00022598"/>
    </source>
</evidence>
<dbReference type="Gene3D" id="1.10.240.10">
    <property type="entry name" value="Tyrosyl-Transfer RNA Synthetase"/>
    <property type="match status" value="1"/>
</dbReference>
<accession>T1B890</accession>
<feature type="non-terminal residue" evidence="6">
    <location>
        <position position="1"/>
    </location>
</feature>
<protein>
    <submittedName>
        <fullName evidence="6">Tyrosyl-tRNA synthetase</fullName>
    </submittedName>
</protein>
<keyword evidence="1" id="KW-0436">Ligase</keyword>
<comment type="caution">
    <text evidence="6">The sequence shown here is derived from an EMBL/GenBank/DDBJ whole genome shotgun (WGS) entry which is preliminary data.</text>
</comment>
<dbReference type="PANTHER" id="PTHR11766">
    <property type="entry name" value="TYROSYL-TRNA SYNTHETASE"/>
    <property type="match status" value="1"/>
</dbReference>
<dbReference type="PANTHER" id="PTHR11766:SF1">
    <property type="entry name" value="TYROSINE--TRNA LIGASE"/>
    <property type="match status" value="1"/>
</dbReference>
<dbReference type="EMBL" id="AUZY01007282">
    <property type="protein sequence ID" value="EQD50435.1"/>
    <property type="molecule type" value="Genomic_DNA"/>
</dbReference>
<evidence type="ECO:0000256" key="5">
    <source>
        <dbReference type="ARBA" id="ARBA00023146"/>
    </source>
</evidence>
<reference evidence="6" key="2">
    <citation type="journal article" date="2014" name="ISME J.">
        <title>Microbial stratification in low pH oxic and suboxic macroscopic growths along an acid mine drainage.</title>
        <authorList>
            <person name="Mendez-Garcia C."/>
            <person name="Mesa V."/>
            <person name="Sprenger R.R."/>
            <person name="Richter M."/>
            <person name="Diez M.S."/>
            <person name="Solano J."/>
            <person name="Bargiela R."/>
            <person name="Golyshina O.V."/>
            <person name="Manteca A."/>
            <person name="Ramos J.L."/>
            <person name="Gallego J.R."/>
            <person name="Llorente I."/>
            <person name="Martins Dos Santos V.A."/>
            <person name="Jensen O.N."/>
            <person name="Pelaez A.I."/>
            <person name="Sanchez J."/>
            <person name="Ferrer M."/>
        </authorList>
    </citation>
    <scope>NUCLEOTIDE SEQUENCE</scope>
</reference>
<dbReference type="InterPro" id="IPR036986">
    <property type="entry name" value="S4_RNA-bd_sf"/>
</dbReference>
<evidence type="ECO:0000256" key="3">
    <source>
        <dbReference type="ARBA" id="ARBA00022840"/>
    </source>
</evidence>
<keyword evidence="5 6" id="KW-0030">Aminoacyl-tRNA synthetase</keyword>
<keyword evidence="4" id="KW-0648">Protein biosynthesis</keyword>
<dbReference type="InterPro" id="IPR002305">
    <property type="entry name" value="aa-tRNA-synth_Ic"/>
</dbReference>
<dbReference type="InterPro" id="IPR024088">
    <property type="entry name" value="Tyr-tRNA-ligase_bac-type"/>
</dbReference>
<dbReference type="GO" id="GO:0005829">
    <property type="term" value="C:cytosol"/>
    <property type="evidence" value="ECO:0007669"/>
    <property type="project" value="TreeGrafter"/>
</dbReference>
<evidence type="ECO:0000256" key="2">
    <source>
        <dbReference type="ARBA" id="ARBA00022741"/>
    </source>
</evidence>
<sequence>NLLRGREVQAAYGQPPQDVVTVPLLVGLDGERKMSKSLGNAVAVADTPQQQFGQLMSIPDHLTMRYLELLTEIEPGELAGLSRSLDDGTLHPRDLKSEMAVRIVSQFHGEAAARSAEAEFLRVHRDKQLPTEVDEVTVPPGPADVRDLLVAAGLVQSRSEAARLVKGRGVRLD</sequence>
<evidence type="ECO:0000313" key="6">
    <source>
        <dbReference type="EMBL" id="EQD50435.1"/>
    </source>
</evidence>
<evidence type="ECO:0000256" key="4">
    <source>
        <dbReference type="ARBA" id="ARBA00022917"/>
    </source>
</evidence>
<dbReference type="PROSITE" id="PS50889">
    <property type="entry name" value="S4"/>
    <property type="match status" value="1"/>
</dbReference>
<dbReference type="GO" id="GO:0003723">
    <property type="term" value="F:RNA binding"/>
    <property type="evidence" value="ECO:0007669"/>
    <property type="project" value="InterPro"/>
</dbReference>
<keyword evidence="3" id="KW-0067">ATP-binding</keyword>
<organism evidence="6">
    <name type="scientific">mine drainage metagenome</name>
    <dbReference type="NCBI Taxonomy" id="410659"/>
    <lineage>
        <taxon>unclassified sequences</taxon>
        <taxon>metagenomes</taxon>
        <taxon>ecological metagenomes</taxon>
    </lineage>
</organism>
<dbReference type="Gene3D" id="3.10.290.10">
    <property type="entry name" value="RNA-binding S4 domain"/>
    <property type="match status" value="1"/>
</dbReference>
<dbReference type="AlphaFoldDB" id="T1B890"/>
<dbReference type="SUPFAM" id="SSF52374">
    <property type="entry name" value="Nucleotidylyl transferase"/>
    <property type="match status" value="1"/>
</dbReference>
<dbReference type="GO" id="GO:0006418">
    <property type="term" value="P:tRNA aminoacylation for protein translation"/>
    <property type="evidence" value="ECO:0007669"/>
    <property type="project" value="InterPro"/>
</dbReference>
<dbReference type="GO" id="GO:0005524">
    <property type="term" value="F:ATP binding"/>
    <property type="evidence" value="ECO:0007669"/>
    <property type="project" value="UniProtKB-KW"/>
</dbReference>
<name>T1B890_9ZZZZ</name>
<reference evidence="6" key="1">
    <citation type="submission" date="2013-08" db="EMBL/GenBank/DDBJ databases">
        <authorList>
            <person name="Mendez C."/>
            <person name="Richter M."/>
            <person name="Ferrer M."/>
            <person name="Sanchez J."/>
        </authorList>
    </citation>
    <scope>NUCLEOTIDE SEQUENCE</scope>
</reference>
<dbReference type="SUPFAM" id="SSF55174">
    <property type="entry name" value="Alpha-L RNA-binding motif"/>
    <property type="match status" value="1"/>
</dbReference>
<proteinExistence type="predicted"/>
<dbReference type="GO" id="GO:0004831">
    <property type="term" value="F:tyrosine-tRNA ligase activity"/>
    <property type="evidence" value="ECO:0007669"/>
    <property type="project" value="InterPro"/>
</dbReference>